<dbReference type="InterPro" id="IPR027942">
    <property type="entry name" value="SEO_N"/>
</dbReference>
<sequence>MCIISNEIISKCIRRESSHAITLDVLSILGSYTWDEKLLLTLSAFVTHYGQFWVVMQSKGRNFLAASIALLKQFPSSVEALKPVFTALAKLVNTMLEVIKTVTRFEALPIADVELQADAVTNSKKLIYLAAYWVVRSITQCFSLVVNLRAPADDKDVQVHCFPFRDQYSVSSAIWELTSLKSKISSISIQLREQVDVCQTQTEKEMHKKITNLFHKTHLDNQEVLRILFALKDGFPLKQSGEQAQVSISELKNKVVILLISKPELLPIEELLLLVQQTHDHPYHSDVDGSYAILWIPISDSEKWSKNEITIFEILSNSLPWYSIRQPWLLSSTTIKYVKQEWEFNDKAIMVVLDSLGKIINVNAADMLWTWGVKAFPFSTSREKELWEAETWSLRLLLDNIDPLMTTWVEDRKTICIYGSSKIDWIREFSAKVRDIQSLFPELESVYVGNKGENQIQSNIISVIEKEKLSKCLSLTKMRLFWHRLESMKRSKLSLGYTTDTDHILKEIEALLTMSEYSDNDEWIVVGKGCSTNMVMLHGDEWVKFMGQFSSWKYKLSKIGLVNAIRLSLEPQAAEPCAHPKIMKYNEGMMEETLVCEKCKHLIKKLVIYDAMEVTDTMTSDISDDAQATELKHKSPCNH</sequence>
<reference evidence="3" key="1">
    <citation type="submission" date="2024-03" db="EMBL/GenBank/DDBJ databases">
        <title>WGS assembly of Saponaria officinalis var. Norfolk2.</title>
        <authorList>
            <person name="Jenkins J."/>
            <person name="Shu S."/>
            <person name="Grimwood J."/>
            <person name="Barry K."/>
            <person name="Goodstein D."/>
            <person name="Schmutz J."/>
            <person name="Leebens-Mack J."/>
            <person name="Osbourn A."/>
        </authorList>
    </citation>
    <scope>NUCLEOTIDE SEQUENCE [LARGE SCALE GENOMIC DNA]</scope>
    <source>
        <strain evidence="3">JIC</strain>
    </source>
</reference>
<dbReference type="GO" id="GO:0010088">
    <property type="term" value="P:phloem development"/>
    <property type="evidence" value="ECO:0007669"/>
    <property type="project" value="InterPro"/>
</dbReference>
<gene>
    <name evidence="3" type="ORF">RND81_11G011100</name>
</gene>
<feature type="domain" description="Sieve element occlusion C-terminal" evidence="2">
    <location>
        <begin position="381"/>
        <end position="610"/>
    </location>
</feature>
<dbReference type="Proteomes" id="UP001443914">
    <property type="component" value="Unassembled WGS sequence"/>
</dbReference>
<keyword evidence="4" id="KW-1185">Reference proteome</keyword>
<organism evidence="3 4">
    <name type="scientific">Saponaria officinalis</name>
    <name type="common">Common soapwort</name>
    <name type="synonym">Lychnis saponaria</name>
    <dbReference type="NCBI Taxonomy" id="3572"/>
    <lineage>
        <taxon>Eukaryota</taxon>
        <taxon>Viridiplantae</taxon>
        <taxon>Streptophyta</taxon>
        <taxon>Embryophyta</taxon>
        <taxon>Tracheophyta</taxon>
        <taxon>Spermatophyta</taxon>
        <taxon>Magnoliopsida</taxon>
        <taxon>eudicotyledons</taxon>
        <taxon>Gunneridae</taxon>
        <taxon>Pentapetalae</taxon>
        <taxon>Caryophyllales</taxon>
        <taxon>Caryophyllaceae</taxon>
        <taxon>Caryophylleae</taxon>
        <taxon>Saponaria</taxon>
    </lineage>
</organism>
<dbReference type="PANTHER" id="PTHR33232:SF11">
    <property type="entry name" value="PROTEIN SIEVE ELEMENT OCCLUSION C"/>
    <property type="match status" value="1"/>
</dbReference>
<accession>A0AAW1HGS4</accession>
<dbReference type="AlphaFoldDB" id="A0AAW1HGS4"/>
<dbReference type="InterPro" id="IPR027944">
    <property type="entry name" value="SEO_C"/>
</dbReference>
<dbReference type="PANTHER" id="PTHR33232">
    <property type="entry name" value="PROTEIN SIEVE ELEMENT OCCLUSION B-LIKE"/>
    <property type="match status" value="1"/>
</dbReference>
<dbReference type="Pfam" id="PF14577">
    <property type="entry name" value="SEO_C"/>
    <property type="match status" value="1"/>
</dbReference>
<dbReference type="Pfam" id="PF14576">
    <property type="entry name" value="SEO_N"/>
    <property type="match status" value="1"/>
</dbReference>
<feature type="domain" description="Sieve element occlusion N-terminal" evidence="1">
    <location>
        <begin position="4"/>
        <end position="218"/>
    </location>
</feature>
<evidence type="ECO:0000313" key="4">
    <source>
        <dbReference type="Proteomes" id="UP001443914"/>
    </source>
</evidence>
<dbReference type="EMBL" id="JBDFQZ010000011">
    <property type="protein sequence ID" value="KAK9675504.1"/>
    <property type="molecule type" value="Genomic_DNA"/>
</dbReference>
<evidence type="ECO:0000259" key="2">
    <source>
        <dbReference type="Pfam" id="PF14577"/>
    </source>
</evidence>
<proteinExistence type="predicted"/>
<evidence type="ECO:0000313" key="3">
    <source>
        <dbReference type="EMBL" id="KAK9675504.1"/>
    </source>
</evidence>
<evidence type="ECO:0008006" key="5">
    <source>
        <dbReference type="Google" id="ProtNLM"/>
    </source>
</evidence>
<name>A0AAW1HGS4_SAPOF</name>
<evidence type="ECO:0000259" key="1">
    <source>
        <dbReference type="Pfam" id="PF14576"/>
    </source>
</evidence>
<protein>
    <recommendedName>
        <fullName evidence="5">Protein SIEVE ELEMENT OCCLUSION C</fullName>
    </recommendedName>
</protein>
<comment type="caution">
    <text evidence="3">The sequence shown here is derived from an EMBL/GenBank/DDBJ whole genome shotgun (WGS) entry which is preliminary data.</text>
</comment>
<dbReference type="InterPro" id="IPR039299">
    <property type="entry name" value="SEOA"/>
</dbReference>